<gene>
    <name evidence="1" type="ORF">HPLM_LOCUS16499</name>
</gene>
<keyword evidence="2" id="KW-1185">Reference proteome</keyword>
<evidence type="ECO:0000313" key="1">
    <source>
        <dbReference type="EMBL" id="VDO60292.1"/>
    </source>
</evidence>
<dbReference type="AlphaFoldDB" id="A0A0N4WXG3"/>
<dbReference type="Proteomes" id="UP000268014">
    <property type="component" value="Unassembled WGS sequence"/>
</dbReference>
<protein>
    <submittedName>
        <fullName evidence="1 3">Uncharacterized protein</fullName>
    </submittedName>
</protein>
<proteinExistence type="predicted"/>
<dbReference type="WBParaSite" id="HPLM_0001650701-mRNA-1">
    <property type="protein sequence ID" value="HPLM_0001650701-mRNA-1"/>
    <property type="gene ID" value="HPLM_0001650701"/>
</dbReference>
<evidence type="ECO:0000313" key="2">
    <source>
        <dbReference type="Proteomes" id="UP000268014"/>
    </source>
</evidence>
<reference evidence="3" key="1">
    <citation type="submission" date="2017-02" db="UniProtKB">
        <authorList>
            <consortium name="WormBaseParasite"/>
        </authorList>
    </citation>
    <scope>IDENTIFICATION</scope>
</reference>
<name>A0A0N4WXG3_HAEPC</name>
<accession>A0A0N4WXG3</accession>
<evidence type="ECO:0000313" key="3">
    <source>
        <dbReference type="WBParaSite" id="HPLM_0001650701-mRNA-1"/>
    </source>
</evidence>
<organism evidence="3">
    <name type="scientific">Haemonchus placei</name>
    <name type="common">Barber's pole worm</name>
    <dbReference type="NCBI Taxonomy" id="6290"/>
    <lineage>
        <taxon>Eukaryota</taxon>
        <taxon>Metazoa</taxon>
        <taxon>Ecdysozoa</taxon>
        <taxon>Nematoda</taxon>
        <taxon>Chromadorea</taxon>
        <taxon>Rhabditida</taxon>
        <taxon>Rhabditina</taxon>
        <taxon>Rhabditomorpha</taxon>
        <taxon>Strongyloidea</taxon>
        <taxon>Trichostrongylidae</taxon>
        <taxon>Haemonchus</taxon>
    </lineage>
</organism>
<reference evidence="1 2" key="2">
    <citation type="submission" date="2018-11" db="EMBL/GenBank/DDBJ databases">
        <authorList>
            <consortium name="Pathogen Informatics"/>
        </authorList>
    </citation>
    <scope>NUCLEOTIDE SEQUENCE [LARGE SCALE GENOMIC DNA]</scope>
    <source>
        <strain evidence="1 2">MHpl1</strain>
    </source>
</reference>
<dbReference type="EMBL" id="UZAF01019452">
    <property type="protein sequence ID" value="VDO60292.1"/>
    <property type="molecule type" value="Genomic_DNA"/>
</dbReference>
<sequence length="52" mass="6170">MNNLHQFEKKWLCPAMTFWFVMVSKSVKVDIVCWKSESDPVRSKRSGNPRLK</sequence>